<dbReference type="AlphaFoldDB" id="A0A6A5UL14"/>
<name>A0A6A5UL14_9PLEO</name>
<evidence type="ECO:0000313" key="2">
    <source>
        <dbReference type="EMBL" id="KAF1964482.1"/>
    </source>
</evidence>
<dbReference type="Proteomes" id="UP000800036">
    <property type="component" value="Unassembled WGS sequence"/>
</dbReference>
<keyword evidence="3" id="KW-1185">Reference proteome</keyword>
<reference evidence="2" key="1">
    <citation type="journal article" date="2020" name="Stud. Mycol.">
        <title>101 Dothideomycetes genomes: a test case for predicting lifestyles and emergence of pathogens.</title>
        <authorList>
            <person name="Haridas S."/>
            <person name="Albert R."/>
            <person name="Binder M."/>
            <person name="Bloem J."/>
            <person name="Labutti K."/>
            <person name="Salamov A."/>
            <person name="Andreopoulos B."/>
            <person name="Baker S."/>
            <person name="Barry K."/>
            <person name="Bills G."/>
            <person name="Bluhm B."/>
            <person name="Cannon C."/>
            <person name="Castanera R."/>
            <person name="Culley D."/>
            <person name="Daum C."/>
            <person name="Ezra D."/>
            <person name="Gonzalez J."/>
            <person name="Henrissat B."/>
            <person name="Kuo A."/>
            <person name="Liang C."/>
            <person name="Lipzen A."/>
            <person name="Lutzoni F."/>
            <person name="Magnuson J."/>
            <person name="Mondo S."/>
            <person name="Nolan M."/>
            <person name="Ohm R."/>
            <person name="Pangilinan J."/>
            <person name="Park H.-J."/>
            <person name="Ramirez L."/>
            <person name="Alfaro M."/>
            <person name="Sun H."/>
            <person name="Tritt A."/>
            <person name="Yoshinaga Y."/>
            <person name="Zwiers L.-H."/>
            <person name="Turgeon B."/>
            <person name="Goodwin S."/>
            <person name="Spatafora J."/>
            <person name="Crous P."/>
            <person name="Grigoriev I."/>
        </authorList>
    </citation>
    <scope>NUCLEOTIDE SEQUENCE</scope>
    <source>
        <strain evidence="2">CBS 107.79</strain>
    </source>
</reference>
<feature type="region of interest" description="Disordered" evidence="1">
    <location>
        <begin position="57"/>
        <end position="85"/>
    </location>
</feature>
<gene>
    <name evidence="2" type="ORF">BU23DRAFT_61703</name>
</gene>
<organism evidence="2 3">
    <name type="scientific">Bimuria novae-zelandiae CBS 107.79</name>
    <dbReference type="NCBI Taxonomy" id="1447943"/>
    <lineage>
        <taxon>Eukaryota</taxon>
        <taxon>Fungi</taxon>
        <taxon>Dikarya</taxon>
        <taxon>Ascomycota</taxon>
        <taxon>Pezizomycotina</taxon>
        <taxon>Dothideomycetes</taxon>
        <taxon>Pleosporomycetidae</taxon>
        <taxon>Pleosporales</taxon>
        <taxon>Massarineae</taxon>
        <taxon>Didymosphaeriaceae</taxon>
        <taxon>Bimuria</taxon>
    </lineage>
</organism>
<protein>
    <submittedName>
        <fullName evidence="2">Uncharacterized protein</fullName>
    </submittedName>
</protein>
<evidence type="ECO:0000313" key="3">
    <source>
        <dbReference type="Proteomes" id="UP000800036"/>
    </source>
</evidence>
<proteinExistence type="predicted"/>
<accession>A0A6A5UL14</accession>
<dbReference type="EMBL" id="ML976786">
    <property type="protein sequence ID" value="KAF1964482.1"/>
    <property type="molecule type" value="Genomic_DNA"/>
</dbReference>
<evidence type="ECO:0000256" key="1">
    <source>
        <dbReference type="SAM" id="MobiDB-lite"/>
    </source>
</evidence>
<sequence length="85" mass="9499">MARPSRASREQFRLPLPPRRTIQSVLANIAVIPGVGLVSVQARACFLRPGYIKSLSGCTNHSLPSQPPQSQRRRQHERTQLISDL</sequence>